<dbReference type="InterPro" id="IPR014710">
    <property type="entry name" value="RmlC-like_jellyroll"/>
</dbReference>
<feature type="domain" description="Cyclic nucleotide-binding" evidence="1">
    <location>
        <begin position="9"/>
        <end position="111"/>
    </location>
</feature>
<evidence type="ECO:0000259" key="1">
    <source>
        <dbReference type="PROSITE" id="PS50042"/>
    </source>
</evidence>
<reference evidence="2 3" key="1">
    <citation type="submission" date="2018-10" db="EMBL/GenBank/DDBJ databases">
        <title>Genomic Encyclopedia of Archaeal and Bacterial Type Strains, Phase II (KMG-II): from individual species to whole genera.</title>
        <authorList>
            <person name="Goeker M."/>
        </authorList>
    </citation>
    <scope>NUCLEOTIDE SEQUENCE [LARGE SCALE GENOMIC DNA]</scope>
    <source>
        <strain evidence="2 3">DSM 25230</strain>
    </source>
</reference>
<dbReference type="AlphaFoldDB" id="A0A495DS74"/>
<dbReference type="CDD" id="cd00038">
    <property type="entry name" value="CAP_ED"/>
    <property type="match status" value="1"/>
</dbReference>
<comment type="caution">
    <text evidence="2">The sequence shown here is derived from an EMBL/GenBank/DDBJ whole genome shotgun (WGS) entry which is preliminary data.</text>
</comment>
<dbReference type="EMBL" id="RBIQ01000013">
    <property type="protein sequence ID" value="RKR07020.1"/>
    <property type="molecule type" value="Genomic_DNA"/>
</dbReference>
<dbReference type="InterPro" id="IPR000595">
    <property type="entry name" value="cNMP-bd_dom"/>
</dbReference>
<dbReference type="Gene3D" id="2.60.120.10">
    <property type="entry name" value="Jelly Rolls"/>
    <property type="match status" value="1"/>
</dbReference>
<dbReference type="PROSITE" id="PS50042">
    <property type="entry name" value="CNMP_BINDING_3"/>
    <property type="match status" value="1"/>
</dbReference>
<dbReference type="Proteomes" id="UP000269412">
    <property type="component" value="Unassembled WGS sequence"/>
</dbReference>
<keyword evidence="3" id="KW-1185">Reference proteome</keyword>
<evidence type="ECO:0000313" key="3">
    <source>
        <dbReference type="Proteomes" id="UP000269412"/>
    </source>
</evidence>
<gene>
    <name evidence="2" type="ORF">CLV91_3250</name>
</gene>
<dbReference type="InterPro" id="IPR018490">
    <property type="entry name" value="cNMP-bd_dom_sf"/>
</dbReference>
<accession>A0A495DS74</accession>
<dbReference type="Pfam" id="PF00027">
    <property type="entry name" value="cNMP_binding"/>
    <property type="match status" value="1"/>
</dbReference>
<dbReference type="OrthoDB" id="1044733at2"/>
<protein>
    <submittedName>
        <fullName evidence="2">CRP-like cAMP-binding protein</fullName>
    </submittedName>
</protein>
<organism evidence="2 3">
    <name type="scientific">Maribacter vaceletii</name>
    <dbReference type="NCBI Taxonomy" id="1206816"/>
    <lineage>
        <taxon>Bacteria</taxon>
        <taxon>Pseudomonadati</taxon>
        <taxon>Bacteroidota</taxon>
        <taxon>Flavobacteriia</taxon>
        <taxon>Flavobacteriales</taxon>
        <taxon>Flavobacteriaceae</taxon>
        <taxon>Maribacter</taxon>
    </lineage>
</organism>
<name>A0A495DS74_9FLAO</name>
<sequence length="191" mass="22601">MKLQEYLKNIKSMSDEKADLISTYFIQKSFTKETLLIQEGKTSKNSYFLESGIIRCYIIDLNGNEVTTRFFSAPDFLNDYLSFFEQKPSEENYELLTDCVLYSISYDNVQHCFHTIPEFREWGRMLLTLNYTFVNKKMISLYKETAQERYLNLEKTNPEIIEKVPLHIIASYLGITKFSLSRIRKEIQELS</sequence>
<proteinExistence type="predicted"/>
<dbReference type="SUPFAM" id="SSF51206">
    <property type="entry name" value="cAMP-binding domain-like"/>
    <property type="match status" value="1"/>
</dbReference>
<evidence type="ECO:0000313" key="2">
    <source>
        <dbReference type="EMBL" id="RKR07020.1"/>
    </source>
</evidence>